<dbReference type="Pfam" id="PF03237">
    <property type="entry name" value="Terminase_6N"/>
    <property type="match status" value="1"/>
</dbReference>
<name>N6X0L8_9GAMM</name>
<dbReference type="eggNOG" id="COG4373">
    <property type="taxonomic scope" value="Bacteria"/>
</dbReference>
<evidence type="ECO:0000256" key="2">
    <source>
        <dbReference type="SAM" id="MobiDB-lite"/>
    </source>
</evidence>
<evidence type="ECO:0000313" key="6">
    <source>
        <dbReference type="Proteomes" id="UP000013165"/>
    </source>
</evidence>
<feature type="region of interest" description="Disordered" evidence="2">
    <location>
        <begin position="93"/>
        <end position="128"/>
    </location>
</feature>
<dbReference type="HOGENOM" id="CLU_020362_2_1_6"/>
<dbReference type="PATRIC" id="fig|626887.3.peg.904"/>
<evidence type="ECO:0000313" key="5">
    <source>
        <dbReference type="EMBL" id="ENO14598.1"/>
    </source>
</evidence>
<comment type="caution">
    <text evidence="5">The sequence shown here is derived from an EMBL/GenBank/DDBJ whole genome shotgun (WGS) entry which is preliminary data.</text>
</comment>
<feature type="domain" description="Terminase ATPase subunit N-terminal" evidence="3">
    <location>
        <begin position="7"/>
        <end position="62"/>
    </location>
</feature>
<dbReference type="Gene3D" id="3.40.50.300">
    <property type="entry name" value="P-loop containing nucleotide triphosphate hydrolases"/>
    <property type="match status" value="1"/>
</dbReference>
<dbReference type="Proteomes" id="UP000013165">
    <property type="component" value="Unassembled WGS sequence"/>
</dbReference>
<feature type="domain" description="Terminase large subunit gp17-like C-terminal" evidence="4">
    <location>
        <begin position="415"/>
        <end position="572"/>
    </location>
</feature>
<evidence type="ECO:0000259" key="3">
    <source>
        <dbReference type="Pfam" id="PF06056"/>
    </source>
</evidence>
<gene>
    <name evidence="5" type="ORF">J057_04586</name>
</gene>
<evidence type="ECO:0000259" key="4">
    <source>
        <dbReference type="Pfam" id="PF17289"/>
    </source>
</evidence>
<dbReference type="RefSeq" id="WP_004578895.1">
    <property type="nucleotide sequence ID" value="NZ_AP028878.1"/>
</dbReference>
<organism evidence="5 6">
    <name type="scientific">Marinobacter nanhaiticus D15-8W</name>
    <dbReference type="NCBI Taxonomy" id="626887"/>
    <lineage>
        <taxon>Bacteria</taxon>
        <taxon>Pseudomonadati</taxon>
        <taxon>Pseudomonadota</taxon>
        <taxon>Gammaproteobacteria</taxon>
        <taxon>Pseudomonadales</taxon>
        <taxon>Marinobacteraceae</taxon>
        <taxon>Marinobacter</taxon>
    </lineage>
</organism>
<accession>N6X0L8</accession>
<dbReference type="Pfam" id="PF17289">
    <property type="entry name" value="Terminase_6C"/>
    <property type="match status" value="1"/>
</dbReference>
<dbReference type="Gene3D" id="3.30.420.240">
    <property type="match status" value="1"/>
</dbReference>
<dbReference type="OrthoDB" id="8553810at2"/>
<sequence length="592" mass="67405">MSYSQETKDAARKLFLRRFRVPEIQTELGVPRRTLYQWAASYGWLDQLQDEEATSAITRRLVLLADRDKKTGAELEEMDKLVGMLERLQRLESRKQTTKAADVTPPTEQDQGGASKPKKKRKGRRNNDFSGYDAETILDHFKAGLFDYQLNLWDERHHRIRNVLKSRQLGLTFYFAREAFTDALLTGDNQVFLSASRAQADLFREYIAHFASEWFGIELKGKDKIKIHSDAGSATLYFLSTNSATAQGYHGHVYVDEYFWIPNFDKLNKVASAVATHKNWRKTYFSTPSAMSHSAYPFWSMETFNKRQRAANEPDYNLPSRTELKGGVVCADGQWRQIITVHDAVKGGCDLFDIKQLRIEYNLDEFSQLFECKFIDDTASVFKLSDLEKCLGDLQDWRDFKPDSDRPLGNRPVWIGYDPSRTRDGACIVVVAPPLKAGGKFRIVERIALHNCAWQYQAQTIKDLCERYRVEYIGVDVTGPGSGVFEQVQRFFPAATAITYSPQMKTRLVLKAQQVVLEGRVEWDASWSDIAAGFMQIRKTTTGSGQIVYVADRNDKTGHADAAWAVTHALINEGLLTPDDTRRSKVVFADAA</sequence>
<keyword evidence="6" id="KW-1185">Reference proteome</keyword>
<reference evidence="5 6" key="1">
    <citation type="journal article" date="2013" name="Genome Announc.">
        <title>Genome Sequence of the Polycyclic Aromatic Hydrocarbon-Degrading Bacterium Strain Marinobacter nanhaiticus D15-8WT.</title>
        <authorList>
            <person name="Cui Z."/>
            <person name="Gao W."/>
            <person name="Li Q."/>
            <person name="Xu G."/>
            <person name="Zheng L."/>
        </authorList>
    </citation>
    <scope>NUCLEOTIDE SEQUENCE [LARGE SCALE GENOMIC DNA]</scope>
    <source>
        <strain evidence="5 6">D15-8W</strain>
    </source>
</reference>
<evidence type="ECO:0000256" key="1">
    <source>
        <dbReference type="ARBA" id="ARBA00022612"/>
    </source>
</evidence>
<dbReference type="EMBL" id="APLQ01000011">
    <property type="protein sequence ID" value="ENO14598.1"/>
    <property type="molecule type" value="Genomic_DNA"/>
</dbReference>
<dbReference type="AlphaFoldDB" id="N6X0L8"/>
<dbReference type="InterPro" id="IPR027417">
    <property type="entry name" value="P-loop_NTPase"/>
</dbReference>
<dbReference type="InterPro" id="IPR035421">
    <property type="entry name" value="Terminase_6C"/>
</dbReference>
<dbReference type="InterPro" id="IPR010332">
    <property type="entry name" value="ATPase_terminase-su_N"/>
</dbReference>
<protein>
    <submittedName>
        <fullName evidence="5">Terminase</fullName>
    </submittedName>
</protein>
<dbReference type="STRING" id="626887.J057_04586"/>
<dbReference type="Pfam" id="PF06056">
    <property type="entry name" value="Terminase_5"/>
    <property type="match status" value="1"/>
</dbReference>
<proteinExistence type="predicted"/>
<keyword evidence="1" id="KW-1188">Viral release from host cell</keyword>